<feature type="region of interest" description="Disordered" evidence="1">
    <location>
        <begin position="1"/>
        <end position="42"/>
    </location>
</feature>
<organism evidence="2">
    <name type="scientific">Oryza sativa subsp. japonica</name>
    <name type="common">Rice</name>
    <dbReference type="NCBI Taxonomy" id="39947"/>
    <lineage>
        <taxon>Eukaryota</taxon>
        <taxon>Viridiplantae</taxon>
        <taxon>Streptophyta</taxon>
        <taxon>Embryophyta</taxon>
        <taxon>Tracheophyta</taxon>
        <taxon>Spermatophyta</taxon>
        <taxon>Magnoliopsida</taxon>
        <taxon>Liliopsida</taxon>
        <taxon>Poales</taxon>
        <taxon>Poaceae</taxon>
        <taxon>BOP clade</taxon>
        <taxon>Oryzoideae</taxon>
        <taxon>Oryzeae</taxon>
        <taxon>Oryzinae</taxon>
        <taxon>Oryza</taxon>
        <taxon>Oryza sativa</taxon>
    </lineage>
</organism>
<proteinExistence type="predicted"/>
<name>B9F2J0_ORYSJ</name>
<protein>
    <submittedName>
        <fullName evidence="2">Uncharacterized protein</fullName>
    </submittedName>
</protein>
<dbReference type="AlphaFoldDB" id="B9F2J0"/>
<sequence>MRARKGINGKPERTAKRRRRISGEPVQAAVQRQHGSGGPRTSVWHYTTSRNMAGNREALRRVNGWQKMGS</sequence>
<gene>
    <name evidence="2" type="ORF">OsJ_08257</name>
</gene>
<reference evidence="2" key="2">
    <citation type="submission" date="2008-12" db="EMBL/GenBank/DDBJ databases">
        <title>Improved gene annotation of the rice (Oryza sativa) genomes.</title>
        <authorList>
            <person name="Wang J."/>
            <person name="Li R."/>
            <person name="Fan W."/>
            <person name="Huang Q."/>
            <person name="Zhang J."/>
            <person name="Zhou Y."/>
            <person name="Hu Y."/>
            <person name="Zi S."/>
            <person name="Li J."/>
            <person name="Ni P."/>
            <person name="Zheng H."/>
            <person name="Zhang Y."/>
            <person name="Zhao M."/>
            <person name="Hao Q."/>
            <person name="McDermott J."/>
            <person name="Samudrala R."/>
            <person name="Kristiansen K."/>
            <person name="Wong G.K.-S."/>
        </authorList>
    </citation>
    <scope>NUCLEOTIDE SEQUENCE</scope>
</reference>
<accession>B9F2J0</accession>
<evidence type="ECO:0000256" key="1">
    <source>
        <dbReference type="SAM" id="MobiDB-lite"/>
    </source>
</evidence>
<evidence type="ECO:0000313" key="2">
    <source>
        <dbReference type="EMBL" id="EEE57743.1"/>
    </source>
</evidence>
<reference evidence="2" key="1">
    <citation type="journal article" date="2005" name="PLoS Biol.">
        <title>The genomes of Oryza sativa: a history of duplications.</title>
        <authorList>
            <person name="Yu J."/>
            <person name="Wang J."/>
            <person name="Lin W."/>
            <person name="Li S."/>
            <person name="Li H."/>
            <person name="Zhou J."/>
            <person name="Ni P."/>
            <person name="Dong W."/>
            <person name="Hu S."/>
            <person name="Zeng C."/>
            <person name="Zhang J."/>
            <person name="Zhang Y."/>
            <person name="Li R."/>
            <person name="Xu Z."/>
            <person name="Li S."/>
            <person name="Li X."/>
            <person name="Zheng H."/>
            <person name="Cong L."/>
            <person name="Lin L."/>
            <person name="Yin J."/>
            <person name="Geng J."/>
            <person name="Li G."/>
            <person name="Shi J."/>
            <person name="Liu J."/>
            <person name="Lv H."/>
            <person name="Li J."/>
            <person name="Wang J."/>
            <person name="Deng Y."/>
            <person name="Ran L."/>
            <person name="Shi X."/>
            <person name="Wang X."/>
            <person name="Wu Q."/>
            <person name="Li C."/>
            <person name="Ren X."/>
            <person name="Wang J."/>
            <person name="Wang X."/>
            <person name="Li D."/>
            <person name="Liu D."/>
            <person name="Zhang X."/>
            <person name="Ji Z."/>
            <person name="Zhao W."/>
            <person name="Sun Y."/>
            <person name="Zhang Z."/>
            <person name="Bao J."/>
            <person name="Han Y."/>
            <person name="Dong L."/>
            <person name="Ji J."/>
            <person name="Chen P."/>
            <person name="Wu S."/>
            <person name="Liu J."/>
            <person name="Xiao Y."/>
            <person name="Bu D."/>
            <person name="Tan J."/>
            <person name="Yang L."/>
            <person name="Ye C."/>
            <person name="Zhang J."/>
            <person name="Xu J."/>
            <person name="Zhou Y."/>
            <person name="Yu Y."/>
            <person name="Zhang B."/>
            <person name="Zhuang S."/>
            <person name="Wei H."/>
            <person name="Liu B."/>
            <person name="Lei M."/>
            <person name="Yu H."/>
            <person name="Li Y."/>
            <person name="Xu H."/>
            <person name="Wei S."/>
            <person name="He X."/>
            <person name="Fang L."/>
            <person name="Zhang Z."/>
            <person name="Zhang Y."/>
            <person name="Huang X."/>
            <person name="Su Z."/>
            <person name="Tong W."/>
            <person name="Li J."/>
            <person name="Tong Z."/>
            <person name="Li S."/>
            <person name="Ye J."/>
            <person name="Wang L."/>
            <person name="Fang L."/>
            <person name="Lei T."/>
            <person name="Chen C."/>
            <person name="Chen H."/>
            <person name="Xu Z."/>
            <person name="Li H."/>
            <person name="Huang H."/>
            <person name="Zhang F."/>
            <person name="Xu H."/>
            <person name="Li N."/>
            <person name="Zhao C."/>
            <person name="Li S."/>
            <person name="Dong L."/>
            <person name="Huang Y."/>
            <person name="Li L."/>
            <person name="Xi Y."/>
            <person name="Qi Q."/>
            <person name="Li W."/>
            <person name="Zhang B."/>
            <person name="Hu W."/>
            <person name="Zhang Y."/>
            <person name="Tian X."/>
            <person name="Jiao Y."/>
            <person name="Liang X."/>
            <person name="Jin J."/>
            <person name="Gao L."/>
            <person name="Zheng W."/>
            <person name="Hao B."/>
            <person name="Liu S."/>
            <person name="Wang W."/>
            <person name="Yuan L."/>
            <person name="Cao M."/>
            <person name="McDermott J."/>
            <person name="Samudrala R."/>
            <person name="Wang J."/>
            <person name="Wong G.K."/>
            <person name="Yang H."/>
        </authorList>
    </citation>
    <scope>NUCLEOTIDE SEQUENCE [LARGE SCALE GENOMIC DNA]</scope>
</reference>
<dbReference type="EMBL" id="CM000139">
    <property type="protein sequence ID" value="EEE57743.1"/>
    <property type="molecule type" value="Genomic_DNA"/>
</dbReference>
<dbReference type="Proteomes" id="UP000007752">
    <property type="component" value="Chromosome 2"/>
</dbReference>